<dbReference type="Gene3D" id="1.10.10.2910">
    <property type="match status" value="1"/>
</dbReference>
<dbReference type="AlphaFoldDB" id="A0A495XNB2"/>
<dbReference type="RefSeq" id="WP_121229032.1">
    <property type="nucleotide sequence ID" value="NZ_JBIUBA010000003.1"/>
</dbReference>
<dbReference type="Pfam" id="PF06114">
    <property type="entry name" value="Peptidase_M78"/>
    <property type="match status" value="1"/>
</dbReference>
<evidence type="ECO:0000259" key="2">
    <source>
        <dbReference type="PROSITE" id="PS50943"/>
    </source>
</evidence>
<evidence type="ECO:0000313" key="4">
    <source>
        <dbReference type="Proteomes" id="UP000272729"/>
    </source>
</evidence>
<dbReference type="EMBL" id="RBXR01000001">
    <property type="protein sequence ID" value="RKT74404.1"/>
    <property type="molecule type" value="Genomic_DNA"/>
</dbReference>
<accession>A0A495XNB2</accession>
<dbReference type="CDD" id="cd00093">
    <property type="entry name" value="HTH_XRE"/>
    <property type="match status" value="1"/>
</dbReference>
<comment type="similarity">
    <text evidence="1">Belongs to the short-chain fatty acyl-CoA assimilation regulator (ScfR) family.</text>
</comment>
<sequence>MATTHAGSTERYWYEPVEVLPPGETLRETLDALNMSQAQLAVRAGLSTKHINQIIQGQAVLTHETAITLERVTGVPARFWNELESRYRDHLTREQEREKLSTHVEWLRRMPIAALRKLGRITADHTDEPRTLQQALNFFGVAGIEAWEEVWANPAANYLKSAAFTVDPGAMAAWLRLGEIEATNIRCQPFDRARLKSVLPQLRELTVLPPADFEPRMRQLCADAGVAVVLVREIAGCRASGATRWLSPSKVVVQLSLRGKRNDKFWFAFFHELGHVLLHGKRSVFIEAEDIAKPGNGSSDEEAEANKFAADLLIPPTYRSELIGLNPWNPRQVRAFADRLGVAPAIVAGRLQFELKDYRFGKDLFEKYELMD</sequence>
<dbReference type="SMART" id="SM00530">
    <property type="entry name" value="HTH_XRE"/>
    <property type="match status" value="1"/>
</dbReference>
<dbReference type="InterPro" id="IPR052345">
    <property type="entry name" value="Rad_response_metalloprotease"/>
</dbReference>
<dbReference type="Pfam" id="PF01381">
    <property type="entry name" value="HTH_3"/>
    <property type="match status" value="1"/>
</dbReference>
<dbReference type="SUPFAM" id="SSF47413">
    <property type="entry name" value="lambda repressor-like DNA-binding domains"/>
    <property type="match status" value="1"/>
</dbReference>
<comment type="caution">
    <text evidence="3">The sequence shown here is derived from an EMBL/GenBank/DDBJ whole genome shotgun (WGS) entry which is preliminary data.</text>
</comment>
<dbReference type="NCBIfam" id="TIGR02607">
    <property type="entry name" value="antidote_HigA"/>
    <property type="match status" value="1"/>
</dbReference>
<reference evidence="3 4" key="1">
    <citation type="submission" date="2018-10" db="EMBL/GenBank/DDBJ databases">
        <title>Sequencing the genomes of 1000 actinobacteria strains.</title>
        <authorList>
            <person name="Klenk H.-P."/>
        </authorList>
    </citation>
    <scope>NUCLEOTIDE SEQUENCE [LARGE SCALE GENOMIC DNA]</scope>
    <source>
        <strain evidence="3 4">DSM 43911</strain>
    </source>
</reference>
<dbReference type="Proteomes" id="UP000272729">
    <property type="component" value="Unassembled WGS sequence"/>
</dbReference>
<name>A0A495XNB2_9PSEU</name>
<dbReference type="GO" id="GO:0003677">
    <property type="term" value="F:DNA binding"/>
    <property type="evidence" value="ECO:0007669"/>
    <property type="project" value="InterPro"/>
</dbReference>
<dbReference type="PANTHER" id="PTHR43236">
    <property type="entry name" value="ANTITOXIN HIGA1"/>
    <property type="match status" value="1"/>
</dbReference>
<organism evidence="3 4">
    <name type="scientific">Saccharothrix variisporea</name>
    <dbReference type="NCBI Taxonomy" id="543527"/>
    <lineage>
        <taxon>Bacteria</taxon>
        <taxon>Bacillati</taxon>
        <taxon>Actinomycetota</taxon>
        <taxon>Actinomycetes</taxon>
        <taxon>Pseudonocardiales</taxon>
        <taxon>Pseudonocardiaceae</taxon>
        <taxon>Saccharothrix</taxon>
    </lineage>
</organism>
<evidence type="ECO:0000256" key="1">
    <source>
        <dbReference type="ARBA" id="ARBA00007227"/>
    </source>
</evidence>
<dbReference type="Gene3D" id="1.10.260.40">
    <property type="entry name" value="lambda repressor-like DNA-binding domains"/>
    <property type="match status" value="1"/>
</dbReference>
<feature type="domain" description="HTH cro/C1-type" evidence="2">
    <location>
        <begin position="26"/>
        <end position="80"/>
    </location>
</feature>
<gene>
    <name evidence="3" type="ORF">DFJ66_7758</name>
</gene>
<dbReference type="InterPro" id="IPR010359">
    <property type="entry name" value="IrrE_HExxH"/>
</dbReference>
<evidence type="ECO:0000313" key="3">
    <source>
        <dbReference type="EMBL" id="RKT74404.1"/>
    </source>
</evidence>
<dbReference type="InterPro" id="IPR010982">
    <property type="entry name" value="Lambda_DNA-bd_dom_sf"/>
</dbReference>
<dbReference type="PANTHER" id="PTHR43236:SF2">
    <property type="entry name" value="BLL0069 PROTEIN"/>
    <property type="match status" value="1"/>
</dbReference>
<dbReference type="InterPro" id="IPR001387">
    <property type="entry name" value="Cro/C1-type_HTH"/>
</dbReference>
<dbReference type="InterPro" id="IPR013430">
    <property type="entry name" value="Toxin_antidote_HigA"/>
</dbReference>
<keyword evidence="4" id="KW-1185">Reference proteome</keyword>
<dbReference type="PROSITE" id="PS50943">
    <property type="entry name" value="HTH_CROC1"/>
    <property type="match status" value="1"/>
</dbReference>
<proteinExistence type="inferred from homology"/>
<protein>
    <submittedName>
        <fullName evidence="3">HTH-type transcriptional regulator/antitoxin HigA</fullName>
    </submittedName>
</protein>
<dbReference type="OrthoDB" id="9794834at2"/>